<organism evidence="19 20">
    <name type="scientific">Cyprinus carpio</name>
    <name type="common">Common carp</name>
    <dbReference type="NCBI Taxonomy" id="7962"/>
    <lineage>
        <taxon>Eukaryota</taxon>
        <taxon>Metazoa</taxon>
        <taxon>Chordata</taxon>
        <taxon>Craniata</taxon>
        <taxon>Vertebrata</taxon>
        <taxon>Euteleostomi</taxon>
        <taxon>Actinopterygii</taxon>
        <taxon>Neopterygii</taxon>
        <taxon>Teleostei</taxon>
        <taxon>Ostariophysi</taxon>
        <taxon>Cypriniformes</taxon>
        <taxon>Cyprinidae</taxon>
        <taxon>Cyprininae</taxon>
        <taxon>Cyprinus</taxon>
    </lineage>
</organism>
<evidence type="ECO:0000256" key="1">
    <source>
        <dbReference type="ARBA" id="ARBA00004173"/>
    </source>
</evidence>
<keyword evidence="12" id="KW-0342">GTP-binding</keyword>
<dbReference type="Ensembl" id="ENSCCRT00010043257.1">
    <property type="protein sequence ID" value="ENSCCRP00010039381.1"/>
    <property type="gene ID" value="ENSCCRG00010016829.1"/>
</dbReference>
<feature type="compositionally biased region" description="Basic and acidic residues" evidence="16">
    <location>
        <begin position="444"/>
        <end position="554"/>
    </location>
</feature>
<dbReference type="AlphaFoldDB" id="A0A8C1JY03"/>
<dbReference type="InterPro" id="IPR027417">
    <property type="entry name" value="P-loop_NTPase"/>
</dbReference>
<evidence type="ECO:0000256" key="11">
    <source>
        <dbReference type="ARBA" id="ARBA00023128"/>
    </source>
</evidence>
<evidence type="ECO:0000256" key="17">
    <source>
        <dbReference type="SAM" id="SignalP"/>
    </source>
</evidence>
<evidence type="ECO:0000256" key="13">
    <source>
        <dbReference type="ARBA" id="ARBA00056809"/>
    </source>
</evidence>
<feature type="compositionally biased region" description="Basic and acidic residues" evidence="16">
    <location>
        <begin position="599"/>
        <end position="636"/>
    </location>
</feature>
<evidence type="ECO:0000313" key="20">
    <source>
        <dbReference type="Proteomes" id="UP000694427"/>
    </source>
</evidence>
<dbReference type="GO" id="GO:0005739">
    <property type="term" value="C:mitochondrion"/>
    <property type="evidence" value="ECO:0007669"/>
    <property type="project" value="UniProtKB-SubCell"/>
</dbReference>
<reference evidence="19" key="1">
    <citation type="submission" date="2025-08" db="UniProtKB">
        <authorList>
            <consortium name="Ensembl"/>
        </authorList>
    </citation>
    <scope>IDENTIFICATION</scope>
</reference>
<keyword evidence="7" id="KW-0677">Repeat</keyword>
<sequence length="773" mass="92802">MLFIYLFLVAEGVYSLPKLNVVLCGSDRTLKSSTSNLILNQRDIRSELRECVKLEGEVHGRLITLVELPALTRLIEEEVMRQTLRCVSLCDPGVHVFLFIVSDGPLTEEDKTETEKIQKVFSSKVNNHTMVLIIQKSEHKTEEFNEEMTSVIDCFGGRHHFLGPNPQLSMLVTELEQMVEENRSYYSKETFLDAQMEKFEEMRKKIILLETQIQKQDLRKISNDVRIVLLGKTGAGKSATGNTILGKEAFKADACQESVTKECQRETAEIDGRQITVIDTPGLFDIKFSSEENQKKISDFISMILPGPHVFLLLIPVGRYTQEEENTVKIIQETFGENSLMYTMVLFTRGDDLKNMTIEEYLGNPESALMKVIEQCGNRYHVFNNNETEDRVQVSELLQKISDMVTANGGFSCTCKMFRQMEREKQEAQMKMIMDKLEELNKEKEDLLTRHEKEKESMRMKMEEERQSHDQERRRREKEFKNSEEQYKTDMKREQEKWEKMMQDERQRREEEDKKRREKEQNKMDYCDQRLKEEREKIKREKERTEKEKEDLHAKLKKKIQTMKMEMEEERRLHDTERRRREEEYKTEMKRKQEKCKKKLNEERRKMEEENEQRRNKEQNIGEEYYKKLESDRKEIKREKERIEKEKQDLQTNYELEIGKLKMKMKEEIQNHETEWRREEKALSENIERYRKEMTEKEGQMQKHYQEAIKHEKSEREQQRKTYEDQIRLEKQEQDKLRRLIPVNYEEDRRKDIENMKMCCSQTDSSLQVSDQE</sequence>
<evidence type="ECO:0000256" key="4">
    <source>
        <dbReference type="ARBA" id="ARBA00004555"/>
    </source>
</evidence>
<feature type="signal peptide" evidence="17">
    <location>
        <begin position="1"/>
        <end position="15"/>
    </location>
</feature>
<evidence type="ECO:0000256" key="16">
    <source>
        <dbReference type="SAM" id="MobiDB-lite"/>
    </source>
</evidence>
<protein>
    <recommendedName>
        <fullName evidence="14">GTPase IMAP family member 8</fullName>
    </recommendedName>
    <alternativeName>
        <fullName evidence="15">Immune-associated nucleotide-binding protein 9</fullName>
    </alternativeName>
</protein>
<evidence type="ECO:0000256" key="9">
    <source>
        <dbReference type="ARBA" id="ARBA00022824"/>
    </source>
</evidence>
<accession>A0A8C1JY03</accession>
<evidence type="ECO:0000256" key="14">
    <source>
        <dbReference type="ARBA" id="ARBA00073539"/>
    </source>
</evidence>
<dbReference type="InterPro" id="IPR045058">
    <property type="entry name" value="GIMA/IAN/Toc"/>
</dbReference>
<dbReference type="Gene3D" id="3.40.50.300">
    <property type="entry name" value="P-loop containing nucleotide triphosphate hydrolases"/>
    <property type="match status" value="2"/>
</dbReference>
<feature type="chain" id="PRO_5034451610" description="GTPase IMAP family member 8" evidence="17">
    <location>
        <begin position="16"/>
        <end position="773"/>
    </location>
</feature>
<evidence type="ECO:0000256" key="12">
    <source>
        <dbReference type="ARBA" id="ARBA00023134"/>
    </source>
</evidence>
<dbReference type="Pfam" id="PF04548">
    <property type="entry name" value="AIG1"/>
    <property type="match status" value="2"/>
</dbReference>
<evidence type="ECO:0000256" key="3">
    <source>
        <dbReference type="ARBA" id="ARBA00004514"/>
    </source>
</evidence>
<feature type="domain" description="AIG1-type G" evidence="18">
    <location>
        <begin position="222"/>
        <end position="422"/>
    </location>
</feature>
<reference evidence="19" key="2">
    <citation type="submission" date="2025-09" db="UniProtKB">
        <authorList>
            <consortium name="Ensembl"/>
        </authorList>
    </citation>
    <scope>IDENTIFICATION</scope>
</reference>
<evidence type="ECO:0000256" key="2">
    <source>
        <dbReference type="ARBA" id="ARBA00004240"/>
    </source>
</evidence>
<keyword evidence="11" id="KW-0496">Mitochondrion</keyword>
<evidence type="ECO:0000256" key="5">
    <source>
        <dbReference type="ARBA" id="ARBA00008535"/>
    </source>
</evidence>
<dbReference type="SUPFAM" id="SSF52540">
    <property type="entry name" value="P-loop containing nucleoside triphosphate hydrolases"/>
    <property type="match status" value="2"/>
</dbReference>
<evidence type="ECO:0000259" key="18">
    <source>
        <dbReference type="PROSITE" id="PS51720"/>
    </source>
</evidence>
<dbReference type="Proteomes" id="UP000694427">
    <property type="component" value="Unplaced"/>
</dbReference>
<evidence type="ECO:0000313" key="19">
    <source>
        <dbReference type="Ensembl" id="ENSCCRP00010039381.1"/>
    </source>
</evidence>
<dbReference type="GO" id="GO:0005525">
    <property type="term" value="F:GTP binding"/>
    <property type="evidence" value="ECO:0007669"/>
    <property type="project" value="UniProtKB-KW"/>
</dbReference>
<dbReference type="PANTHER" id="PTHR10903">
    <property type="entry name" value="GTPASE, IMAP FAMILY MEMBER-RELATED"/>
    <property type="match status" value="1"/>
</dbReference>
<dbReference type="GO" id="GO:0005794">
    <property type="term" value="C:Golgi apparatus"/>
    <property type="evidence" value="ECO:0007669"/>
    <property type="project" value="UniProtKB-SubCell"/>
</dbReference>
<keyword evidence="8" id="KW-0547">Nucleotide-binding</keyword>
<keyword evidence="6" id="KW-0963">Cytoplasm</keyword>
<comment type="function">
    <text evidence="13">Exerts an anti-apoptotic effect in the immune system and is involved in responses to infections.</text>
</comment>
<proteinExistence type="inferred from homology"/>
<dbReference type="FunFam" id="3.40.50.300:FF:000536">
    <property type="entry name" value="GTPase IMAP family member 8"/>
    <property type="match status" value="1"/>
</dbReference>
<dbReference type="PROSITE" id="PS51720">
    <property type="entry name" value="G_AIG1"/>
    <property type="match status" value="1"/>
</dbReference>
<evidence type="ECO:0000256" key="10">
    <source>
        <dbReference type="ARBA" id="ARBA00023034"/>
    </source>
</evidence>
<keyword evidence="20" id="KW-1185">Reference proteome</keyword>
<keyword evidence="9" id="KW-0256">Endoplasmic reticulum</keyword>
<dbReference type="InterPro" id="IPR006703">
    <property type="entry name" value="G_AIG1"/>
</dbReference>
<dbReference type="GO" id="GO:0005783">
    <property type="term" value="C:endoplasmic reticulum"/>
    <property type="evidence" value="ECO:0007669"/>
    <property type="project" value="UniProtKB-SubCell"/>
</dbReference>
<comment type="similarity">
    <text evidence="5">Belongs to the TRAFAC class TrmE-Era-EngA-EngB-Septin-like GTPase superfamily. AIG1/Toc34/Toc159-like paraseptin GTPase family. IAN subfamily.</text>
</comment>
<feature type="compositionally biased region" description="Basic and acidic residues" evidence="16">
    <location>
        <begin position="565"/>
        <end position="591"/>
    </location>
</feature>
<name>A0A8C1JY03_CYPCA</name>
<keyword evidence="10" id="KW-0333">Golgi apparatus</keyword>
<feature type="region of interest" description="Disordered" evidence="16">
    <location>
        <begin position="444"/>
        <end position="636"/>
    </location>
</feature>
<comment type="subcellular location">
    <subcellularLocation>
        <location evidence="3">Cytoplasm</location>
        <location evidence="3">Cytosol</location>
    </subcellularLocation>
    <subcellularLocation>
        <location evidence="2">Endoplasmic reticulum</location>
    </subcellularLocation>
    <subcellularLocation>
        <location evidence="4">Golgi apparatus</location>
    </subcellularLocation>
    <subcellularLocation>
        <location evidence="1">Mitochondrion</location>
    </subcellularLocation>
</comment>
<evidence type="ECO:0000256" key="8">
    <source>
        <dbReference type="ARBA" id="ARBA00022741"/>
    </source>
</evidence>
<keyword evidence="17" id="KW-0732">Signal</keyword>
<dbReference type="CDD" id="cd01852">
    <property type="entry name" value="AIG1"/>
    <property type="match status" value="1"/>
</dbReference>
<evidence type="ECO:0000256" key="7">
    <source>
        <dbReference type="ARBA" id="ARBA00022737"/>
    </source>
</evidence>
<dbReference type="GO" id="GO:0005829">
    <property type="term" value="C:cytosol"/>
    <property type="evidence" value="ECO:0007669"/>
    <property type="project" value="UniProtKB-SubCell"/>
</dbReference>
<evidence type="ECO:0000256" key="15">
    <source>
        <dbReference type="ARBA" id="ARBA00077278"/>
    </source>
</evidence>
<evidence type="ECO:0000256" key="6">
    <source>
        <dbReference type="ARBA" id="ARBA00022490"/>
    </source>
</evidence>
<feature type="region of interest" description="Disordered" evidence="16">
    <location>
        <begin position="694"/>
        <end position="735"/>
    </location>
</feature>
<dbReference type="PANTHER" id="PTHR10903:SF188">
    <property type="entry name" value="GTPASE IMAP FAMILY MEMBER 2-LIKE-RELATED"/>
    <property type="match status" value="1"/>
</dbReference>